<evidence type="ECO:0000256" key="3">
    <source>
        <dbReference type="ARBA" id="ARBA00044493"/>
    </source>
</evidence>
<keyword evidence="8" id="KW-1185">Reference proteome</keyword>
<dbReference type="Pfam" id="PF01535">
    <property type="entry name" value="PPR"/>
    <property type="match status" value="1"/>
</dbReference>
<proteinExistence type="inferred from homology"/>
<protein>
    <recommendedName>
        <fullName evidence="6">Pentatricopeptide repeat-containing protein-mitochondrial domain-containing protein</fullName>
    </recommendedName>
</protein>
<evidence type="ECO:0000256" key="4">
    <source>
        <dbReference type="ARBA" id="ARBA00044511"/>
    </source>
</evidence>
<dbReference type="PANTHER" id="PTHR47936">
    <property type="entry name" value="PPR_LONG DOMAIN-CONTAINING PROTEIN"/>
    <property type="match status" value="1"/>
</dbReference>
<dbReference type="InterPro" id="IPR011990">
    <property type="entry name" value="TPR-like_helical_dom_sf"/>
</dbReference>
<feature type="compositionally biased region" description="Basic and acidic residues" evidence="5">
    <location>
        <begin position="81"/>
        <end position="100"/>
    </location>
</feature>
<dbReference type="STRING" id="764103.G7E461"/>
<comment type="caution">
    <text evidence="7">The sequence shown here is derived from an EMBL/GenBank/DDBJ whole genome shotgun (WGS) entry which is preliminary data.</text>
</comment>
<accession>G7E461</accession>
<comment type="similarity">
    <text evidence="1">Belongs to the CCM1 family.</text>
</comment>
<dbReference type="EMBL" id="BABT02000129">
    <property type="protein sequence ID" value="GAA97621.1"/>
    <property type="molecule type" value="Genomic_DNA"/>
</dbReference>
<reference evidence="7 8" key="2">
    <citation type="journal article" date="2012" name="Open Biol.">
        <title>Characteristics of nucleosomes and linker DNA regions on the genome of the basidiomycete Mixia osmundae revealed by mono- and dinucleosome mapping.</title>
        <authorList>
            <person name="Nishida H."/>
            <person name="Kondo S."/>
            <person name="Matsumoto T."/>
            <person name="Suzuki Y."/>
            <person name="Yoshikawa H."/>
            <person name="Taylor T.D."/>
            <person name="Sugiyama J."/>
        </authorList>
    </citation>
    <scope>NUCLEOTIDE SEQUENCE [LARGE SCALE GENOMIC DNA]</scope>
    <source>
        <strain evidence="8">CBS 9802 / IAM 14324 / JCM 22182 / KY 12970</strain>
    </source>
</reference>
<dbReference type="InterPro" id="IPR002885">
    <property type="entry name" value="PPR_rpt"/>
</dbReference>
<dbReference type="AlphaFoldDB" id="G7E461"/>
<evidence type="ECO:0000259" key="6">
    <source>
        <dbReference type="Pfam" id="PF23276"/>
    </source>
</evidence>
<dbReference type="PANTHER" id="PTHR47936:SF1">
    <property type="entry name" value="PENTATRICOPEPTIDE REPEAT-CONTAINING PROTEIN GUN1, CHLOROPLASTIC"/>
    <property type="match status" value="1"/>
</dbReference>
<comment type="function">
    <text evidence="3">Regulates mitochondrial small subunit maturation by controlling 15S rRNA 5'-end processing. Localizes to the 5' precursor of the 15S rRNA in a position that is subsequently occupied by mS47 in the mature yeast mtSSU. Uses structure and sequence-specific RNA recognition, binding to a single-stranded region of the precursor and specifically recognizing bases -6 to -1. The exchange of Ccm1 for mS47 is coupled to the irreversible removal of precursor rRNA that is accompanied by conformational changes of the mitoribosomal proteins uS5m and mS26. These conformational changes signal completion of 5'-end rRNA processing through protection of the mature 5'-end of the 15S rRNA and stabilization of mS47. The removal of the 5' precursor together with the dissociation of Ccm1 may be catalyzed by the 5'-3' exoribonuclease Pet127. Involved in the specific removal of group I introns in mitochondrial encoded transcripts.</text>
</comment>
<evidence type="ECO:0000256" key="5">
    <source>
        <dbReference type="SAM" id="MobiDB-lite"/>
    </source>
</evidence>
<dbReference type="Gene3D" id="1.25.40.10">
    <property type="entry name" value="Tetratricopeptide repeat domain"/>
    <property type="match status" value="2"/>
</dbReference>
<organism evidence="7 8">
    <name type="scientific">Mixia osmundae (strain CBS 9802 / IAM 14324 / JCM 22182 / KY 12970)</name>
    <dbReference type="NCBI Taxonomy" id="764103"/>
    <lineage>
        <taxon>Eukaryota</taxon>
        <taxon>Fungi</taxon>
        <taxon>Dikarya</taxon>
        <taxon>Basidiomycota</taxon>
        <taxon>Pucciniomycotina</taxon>
        <taxon>Mixiomycetes</taxon>
        <taxon>Mixiales</taxon>
        <taxon>Mixiaceae</taxon>
        <taxon>Mixia</taxon>
    </lineage>
</organism>
<dbReference type="InParanoid" id="G7E461"/>
<comment type="subunit">
    <text evidence="4">Binds to mitochondrial small subunit 15S rRNA.</text>
</comment>
<sequence length="667" mass="73569">MAEHVIRLPCCCRHALYSRLQPASRLRPTAFLSKRAMVISSIDTTQTLPAQDPRSPQSKLQGKKKRPKGKGAPESASTSREPIDERDGEIVQDDQSDRFPLRSQRGLTRSRLHYLLAQAADSGDLSQALQLAADLKPLLPLPPKALKDIKLVSATYLYLIQTLAKSGQYHAARALVREMDALEIPVKLPILNELMRAVSLYGGDQMEVLALFAQYGVEPSALTYQYRIEQLCSPHLEASNTKLELALCLRDEMELAGIKVRNRTTDMLIQAAARTGEIRLAYDLAVESPQISLEAALSLAYHAADHHQAEPMSWAWAVIRKLQYTPDRGLLQLMLNCASRAGSVEQSTDLFDLMLAKDLGSSASMSQELSALLEATLRARDLDKAIDTLSHMRSVDCTISPALSRQFQPLLATSEQVDNMTSRLRSRADEAGSTDITLFDALIEATAMQKGASIAHSLLHDHERFRLVPEGLRTETYVGLLKACQLLATPEATDVATRVWTELATSGMSLTRAAYNARLELLLLSCSTGSVRIDEILSTLDAMDAVVLTRGRRGLRPVRSTVVAILRALLQQTRDDRAFEFAKRMKRYGYVVPTALATEADEQLGAGSGKTLRQLSGAFDHFGQTNMRTFTEEQVADGQPVLERARFTFAVSLDETESGKLVRVSPV</sequence>
<dbReference type="InterPro" id="IPR057027">
    <property type="entry name" value="TPR_mt"/>
</dbReference>
<name>G7E461_MIXOS</name>
<evidence type="ECO:0000256" key="1">
    <source>
        <dbReference type="ARBA" id="ARBA00006192"/>
    </source>
</evidence>
<evidence type="ECO:0000256" key="2">
    <source>
        <dbReference type="ARBA" id="ARBA00022737"/>
    </source>
</evidence>
<dbReference type="Proteomes" id="UP000009131">
    <property type="component" value="Unassembled WGS sequence"/>
</dbReference>
<gene>
    <name evidence="7" type="primary">Mo04299</name>
    <name evidence="7" type="ORF">E5Q_04299</name>
</gene>
<reference evidence="7 8" key="1">
    <citation type="journal article" date="2011" name="J. Gen. Appl. Microbiol.">
        <title>Draft genome sequencing of the enigmatic basidiomycete Mixia osmundae.</title>
        <authorList>
            <person name="Nishida H."/>
            <person name="Nagatsuka Y."/>
            <person name="Sugiyama J."/>
        </authorList>
    </citation>
    <scope>NUCLEOTIDE SEQUENCE [LARGE SCALE GENOMIC DNA]</scope>
    <source>
        <strain evidence="8">CBS 9802 / IAM 14324 / JCM 22182 / KY 12970</strain>
    </source>
</reference>
<feature type="region of interest" description="Disordered" evidence="5">
    <location>
        <begin position="43"/>
        <end position="103"/>
    </location>
</feature>
<evidence type="ECO:0000313" key="8">
    <source>
        <dbReference type="Proteomes" id="UP000009131"/>
    </source>
</evidence>
<dbReference type="Pfam" id="PF23276">
    <property type="entry name" value="TPR_24"/>
    <property type="match status" value="1"/>
</dbReference>
<feature type="domain" description="Pentatricopeptide repeat-containing protein-mitochondrial" evidence="6">
    <location>
        <begin position="329"/>
        <end position="455"/>
    </location>
</feature>
<dbReference type="OrthoDB" id="185373at2759"/>
<feature type="compositionally biased region" description="Polar residues" evidence="5">
    <location>
        <begin position="43"/>
        <end position="58"/>
    </location>
</feature>
<evidence type="ECO:0000313" key="7">
    <source>
        <dbReference type="EMBL" id="GAA97621.1"/>
    </source>
</evidence>
<dbReference type="HOGENOM" id="CLU_434170_0_0_1"/>
<keyword evidence="2" id="KW-0677">Repeat</keyword>